<organism evidence="2 3">
    <name type="scientific">Mariniblastus fucicola</name>
    <dbReference type="NCBI Taxonomy" id="980251"/>
    <lineage>
        <taxon>Bacteria</taxon>
        <taxon>Pseudomonadati</taxon>
        <taxon>Planctomycetota</taxon>
        <taxon>Planctomycetia</taxon>
        <taxon>Pirellulales</taxon>
        <taxon>Pirellulaceae</taxon>
        <taxon>Mariniblastus</taxon>
    </lineage>
</organism>
<dbReference type="Proteomes" id="UP000322214">
    <property type="component" value="Chromosome"/>
</dbReference>
<dbReference type="SUPFAM" id="SSF52833">
    <property type="entry name" value="Thioredoxin-like"/>
    <property type="match status" value="1"/>
</dbReference>
<name>A0A5B9PLJ7_9BACT</name>
<proteinExistence type="predicted"/>
<keyword evidence="1" id="KW-0732">Signal</keyword>
<dbReference type="InterPro" id="IPR036249">
    <property type="entry name" value="Thioredoxin-like_sf"/>
</dbReference>
<feature type="chain" id="PRO_5022725751" evidence="1">
    <location>
        <begin position="30"/>
        <end position="94"/>
    </location>
</feature>
<dbReference type="AlphaFoldDB" id="A0A5B9PLJ7"/>
<protein>
    <submittedName>
        <fullName evidence="2">Thiol-disulfide oxidoreductase ResA</fullName>
    </submittedName>
</protein>
<accession>A0A5B9PLJ7</accession>
<dbReference type="RefSeq" id="WP_075083301.1">
    <property type="nucleotide sequence ID" value="NZ_CP042912.1"/>
</dbReference>
<gene>
    <name evidence="2" type="primary">resA_4</name>
    <name evidence="2" type="ORF">MFFC18_31090</name>
</gene>
<keyword evidence="3" id="KW-1185">Reference proteome</keyword>
<dbReference type="KEGG" id="mff:MFFC18_31090"/>
<dbReference type="EMBL" id="CP042912">
    <property type="protein sequence ID" value="QEG23213.1"/>
    <property type="molecule type" value="Genomic_DNA"/>
</dbReference>
<dbReference type="OrthoDB" id="288837at2"/>
<sequence length="94" mass="10110" precursor="true">MSPTFTFGILTCLLVAAAFWRLTASQRHAFACAAAMLVLFVGCDSKQATQINLNSQLKVGSAFPDISGTDIDGESISISEFKGKVVLLDFFGDW</sequence>
<dbReference type="STRING" id="980251.GCA_001642875_00505"/>
<evidence type="ECO:0000256" key="1">
    <source>
        <dbReference type="SAM" id="SignalP"/>
    </source>
</evidence>
<reference evidence="2 3" key="1">
    <citation type="submission" date="2019-08" db="EMBL/GenBank/DDBJ databases">
        <title>Deep-cultivation of Planctomycetes and their phenomic and genomic characterization uncovers novel biology.</title>
        <authorList>
            <person name="Wiegand S."/>
            <person name="Jogler M."/>
            <person name="Boedeker C."/>
            <person name="Pinto D."/>
            <person name="Vollmers J."/>
            <person name="Rivas-Marin E."/>
            <person name="Kohn T."/>
            <person name="Peeters S.H."/>
            <person name="Heuer A."/>
            <person name="Rast P."/>
            <person name="Oberbeckmann S."/>
            <person name="Bunk B."/>
            <person name="Jeske O."/>
            <person name="Meyerdierks A."/>
            <person name="Storesund J.E."/>
            <person name="Kallscheuer N."/>
            <person name="Luecker S."/>
            <person name="Lage O.M."/>
            <person name="Pohl T."/>
            <person name="Merkel B.J."/>
            <person name="Hornburger P."/>
            <person name="Mueller R.-W."/>
            <person name="Bruemmer F."/>
            <person name="Labrenz M."/>
            <person name="Spormann A.M."/>
            <person name="Op den Camp H."/>
            <person name="Overmann J."/>
            <person name="Amann R."/>
            <person name="Jetten M.S.M."/>
            <person name="Mascher T."/>
            <person name="Medema M.H."/>
            <person name="Devos D.P."/>
            <person name="Kaster A.-K."/>
            <person name="Ovreas L."/>
            <person name="Rohde M."/>
            <person name="Galperin M.Y."/>
            <person name="Jogler C."/>
        </authorList>
    </citation>
    <scope>NUCLEOTIDE SEQUENCE [LARGE SCALE GENOMIC DNA]</scope>
    <source>
        <strain evidence="2 3">FC18</strain>
    </source>
</reference>
<evidence type="ECO:0000313" key="2">
    <source>
        <dbReference type="EMBL" id="QEG23213.1"/>
    </source>
</evidence>
<evidence type="ECO:0000313" key="3">
    <source>
        <dbReference type="Proteomes" id="UP000322214"/>
    </source>
</evidence>
<feature type="signal peptide" evidence="1">
    <location>
        <begin position="1"/>
        <end position="29"/>
    </location>
</feature>
<dbReference type="Gene3D" id="3.40.30.10">
    <property type="entry name" value="Glutaredoxin"/>
    <property type="match status" value="1"/>
</dbReference>